<organism evidence="1 2">
    <name type="scientific">Falsochrobactrum shanghaiense</name>
    <dbReference type="NCBI Taxonomy" id="2201899"/>
    <lineage>
        <taxon>Bacteria</taxon>
        <taxon>Pseudomonadati</taxon>
        <taxon>Pseudomonadota</taxon>
        <taxon>Alphaproteobacteria</taxon>
        <taxon>Hyphomicrobiales</taxon>
        <taxon>Brucellaceae</taxon>
        <taxon>Falsochrobactrum</taxon>
    </lineage>
</organism>
<comment type="caution">
    <text evidence="1">The sequence shown here is derived from an EMBL/GenBank/DDBJ whole genome shotgun (WGS) entry which is preliminary data.</text>
</comment>
<dbReference type="EMBL" id="QGDB01000001">
    <property type="protein sequence ID" value="PWL19773.1"/>
    <property type="molecule type" value="Genomic_DNA"/>
</dbReference>
<evidence type="ECO:0000313" key="1">
    <source>
        <dbReference type="EMBL" id="PWL19773.1"/>
    </source>
</evidence>
<evidence type="ECO:0000313" key="2">
    <source>
        <dbReference type="Proteomes" id="UP000245865"/>
    </source>
</evidence>
<gene>
    <name evidence="1" type="ORF">DKP76_03255</name>
</gene>
<keyword evidence="2" id="KW-1185">Reference proteome</keyword>
<accession>A0A316JKG5</accession>
<dbReference type="Proteomes" id="UP000245865">
    <property type="component" value="Unassembled WGS sequence"/>
</dbReference>
<reference evidence="1 2" key="1">
    <citation type="submission" date="2018-05" db="EMBL/GenBank/DDBJ databases">
        <title>Comparative genomic sequence analysis between strain HN4 and CCM 8460T (Falsochrobactrum ovis) will provide more evidence to prove that HN4 is a new species of Falsochrobactrum.</title>
        <authorList>
            <person name="Lyu W."/>
            <person name="Sun L."/>
            <person name="Yao L."/>
        </authorList>
    </citation>
    <scope>NUCLEOTIDE SEQUENCE [LARGE SCALE GENOMIC DNA]</scope>
    <source>
        <strain evidence="1 2">HN4</strain>
    </source>
</reference>
<sequence length="158" mass="17321">MPIFGPLPDPQPENQILGPMADPYGGVINIGSIVKNGVDHDYITSINLAIDTEILLKDLNYTLKAGDIVTLHATFQGDYKADDNFASNKYNYKATVITPTDTEFHITIPFGDISGYGTPKNSQYKNLYKMYYSVTPKGTNKEIAASSFSTGTLSTRII</sequence>
<dbReference type="AlphaFoldDB" id="A0A316JKG5"/>
<protein>
    <submittedName>
        <fullName evidence="1">Uncharacterized protein</fullName>
    </submittedName>
</protein>
<proteinExistence type="predicted"/>
<name>A0A316JKG5_9HYPH</name>